<organism evidence="1 2">
    <name type="scientific">Paraburkholderia bannensis</name>
    <dbReference type="NCBI Taxonomy" id="765414"/>
    <lineage>
        <taxon>Bacteria</taxon>
        <taxon>Pseudomonadati</taxon>
        <taxon>Pseudomonadota</taxon>
        <taxon>Betaproteobacteria</taxon>
        <taxon>Burkholderiales</taxon>
        <taxon>Burkholderiaceae</taxon>
        <taxon>Paraburkholderia</taxon>
    </lineage>
</organism>
<protein>
    <submittedName>
        <fullName evidence="1">Uncharacterized protein</fullName>
    </submittedName>
</protein>
<dbReference type="Proteomes" id="UP000571554">
    <property type="component" value="Unassembled WGS sequence"/>
</dbReference>
<evidence type="ECO:0000313" key="2">
    <source>
        <dbReference type="Proteomes" id="UP000571554"/>
    </source>
</evidence>
<keyword evidence="2" id="KW-1185">Reference proteome</keyword>
<name>A0A7W9TV97_9BURK</name>
<sequence>MAVTLTNDTLAKLARAFGKDTPSYTAIVNAAGKSSYLAGELNAFGADKNWAIEIGKSGTGVSADPSKQVISISSDWNESGDRFATTLAHELGHALLQNGTGGPTANTPKDAIASMHVNEGVALASEYIVAVQLGLIGGSAGNMHSDGGNVLTPQLSSIAKSLGVNVNTVLYGSSDALKLTSPTSKIVEAGGNFYSKFPPSTAPNLTYDEYAADWWIIDHCGINPKTVDWNKIKGPTITYSDTTVNGKSACVINTDKIPFLSGAGGAAASLQISGMVVTDGYVTANLFGTNGMIVEQLKLSYSGFKVQDIYFGSNGKPTQQFDFRTDKSFTKYDFATDGSQTATLYGTTGQIAEIAKFNTSGFKTMDTFFGSNGKAIQQFEYKTDKSYTKYDFATDGSQTATLFGTTGQIVEIAKFNTSGFKTMDTFFGSNGKAIQQFEYKTDKSYTKYDFATDGSQTATLYGTTGQMVEIAKFNTSGFKTVDTFFGSNGKAIQQFEFKTDKSYTKYDFATDGSQTATLYGTTGQVFEIAKFNASGFKTVDTFFGSNGKAIQQFEFKTDKSYTKYDFSVDGSQTAMLYGTAGKLVEFAKFNPSGVKIQDTFYGTDGKATQQYNFNLDKSYTLYNFVADGSQTATLYGVNGQVTEYAKFNAGGMKTQDIFFGSNGKSTQQFDFNPDKSYTWHGFNADGSQSGALFDSNGKIAEQVQFNSNGLKTQDISYNPNGTKKQQFEFALDKSYVSHKFEGPMEYVGMFGSNNIIFDYYQFSSGKMILHDFFDKSGRIIEADRYGADGKLSGFSKYLYNNDGSYWSNDYNATGNLLAKALYGNGGQVLTQASIYSNKLGGVGFGNLIAFGQI</sequence>
<reference evidence="1 2" key="1">
    <citation type="submission" date="2020-08" db="EMBL/GenBank/DDBJ databases">
        <title>Above-ground endophytic microbial communities from plants in different locations in the United States.</title>
        <authorList>
            <person name="Frank C."/>
        </authorList>
    </citation>
    <scope>NUCLEOTIDE SEQUENCE [LARGE SCALE GENOMIC DNA]</scope>
    <source>
        <strain evidence="1 2">WP4_2_2</strain>
    </source>
</reference>
<dbReference type="AlphaFoldDB" id="A0A7W9TV97"/>
<comment type="caution">
    <text evidence="1">The sequence shown here is derived from an EMBL/GenBank/DDBJ whole genome shotgun (WGS) entry which is preliminary data.</text>
</comment>
<evidence type="ECO:0000313" key="1">
    <source>
        <dbReference type="EMBL" id="MBB6102007.1"/>
    </source>
</evidence>
<accession>A0A7W9TV97</accession>
<dbReference type="EMBL" id="JACHBW010000004">
    <property type="protein sequence ID" value="MBB6102007.1"/>
    <property type="molecule type" value="Genomic_DNA"/>
</dbReference>
<proteinExistence type="predicted"/>
<dbReference type="RefSeq" id="WP_183723662.1">
    <property type="nucleotide sequence ID" value="NZ_JACHBW010000004.1"/>
</dbReference>
<dbReference type="Gene3D" id="3.90.930.1">
    <property type="match status" value="3"/>
</dbReference>
<gene>
    <name evidence="1" type="ORF">F4827_001855</name>
</gene>